<protein>
    <submittedName>
        <fullName evidence="2">Uncharacterized protein</fullName>
    </submittedName>
</protein>
<dbReference type="Proteomes" id="UP000233551">
    <property type="component" value="Unassembled WGS sequence"/>
</dbReference>
<reference evidence="2 3" key="1">
    <citation type="submission" date="2017-11" db="EMBL/GenBank/DDBJ databases">
        <title>De-novo sequencing of pomegranate (Punica granatum L.) genome.</title>
        <authorList>
            <person name="Akparov Z."/>
            <person name="Amiraslanov A."/>
            <person name="Hajiyeva S."/>
            <person name="Abbasov M."/>
            <person name="Kaur K."/>
            <person name="Hamwieh A."/>
            <person name="Solovyev V."/>
            <person name="Salamov A."/>
            <person name="Braich B."/>
            <person name="Kosarev P."/>
            <person name="Mahmoud A."/>
            <person name="Hajiyev E."/>
            <person name="Babayeva S."/>
            <person name="Izzatullayeva V."/>
            <person name="Mammadov A."/>
            <person name="Mammadov A."/>
            <person name="Sharifova S."/>
            <person name="Ojaghi J."/>
            <person name="Eynullazada K."/>
            <person name="Bayramov B."/>
            <person name="Abdulazimova A."/>
            <person name="Shahmuradov I."/>
        </authorList>
    </citation>
    <scope>NUCLEOTIDE SEQUENCE [LARGE SCALE GENOMIC DNA]</scope>
    <source>
        <strain evidence="3">cv. AG2017</strain>
        <tissue evidence="2">Leaf</tissue>
    </source>
</reference>
<evidence type="ECO:0000313" key="3">
    <source>
        <dbReference type="Proteomes" id="UP000233551"/>
    </source>
</evidence>
<dbReference type="AlphaFoldDB" id="A0A2I0ISY6"/>
<keyword evidence="3" id="KW-1185">Reference proteome</keyword>
<comment type="caution">
    <text evidence="2">The sequence shown here is derived from an EMBL/GenBank/DDBJ whole genome shotgun (WGS) entry which is preliminary data.</text>
</comment>
<evidence type="ECO:0000256" key="1">
    <source>
        <dbReference type="SAM" id="MobiDB-lite"/>
    </source>
</evidence>
<feature type="region of interest" description="Disordered" evidence="1">
    <location>
        <begin position="1"/>
        <end position="58"/>
    </location>
</feature>
<dbReference type="EMBL" id="PGOL01002554">
    <property type="protein sequence ID" value="PKI47121.1"/>
    <property type="molecule type" value="Genomic_DNA"/>
</dbReference>
<proteinExistence type="predicted"/>
<accession>A0A2I0ISY6</accession>
<evidence type="ECO:0000313" key="2">
    <source>
        <dbReference type="EMBL" id="PKI47121.1"/>
    </source>
</evidence>
<name>A0A2I0ISY6_PUNGR</name>
<gene>
    <name evidence="2" type="ORF">CRG98_032490</name>
</gene>
<organism evidence="2 3">
    <name type="scientific">Punica granatum</name>
    <name type="common">Pomegranate</name>
    <dbReference type="NCBI Taxonomy" id="22663"/>
    <lineage>
        <taxon>Eukaryota</taxon>
        <taxon>Viridiplantae</taxon>
        <taxon>Streptophyta</taxon>
        <taxon>Embryophyta</taxon>
        <taxon>Tracheophyta</taxon>
        <taxon>Spermatophyta</taxon>
        <taxon>Magnoliopsida</taxon>
        <taxon>eudicotyledons</taxon>
        <taxon>Gunneridae</taxon>
        <taxon>Pentapetalae</taxon>
        <taxon>rosids</taxon>
        <taxon>malvids</taxon>
        <taxon>Myrtales</taxon>
        <taxon>Lythraceae</taxon>
        <taxon>Punica</taxon>
    </lineage>
</organism>
<sequence>MPPEGMAESLCPSRTHGSGSWRETPKGVGCVKGDPRPSSLQGGRGSLDPSEALELFAS</sequence>